<evidence type="ECO:0000313" key="5">
    <source>
        <dbReference type="Proteomes" id="UP001189429"/>
    </source>
</evidence>
<dbReference type="Gene3D" id="3.30.70.330">
    <property type="match status" value="1"/>
</dbReference>
<dbReference type="PROSITE" id="PS50102">
    <property type="entry name" value="RRM"/>
    <property type="match status" value="1"/>
</dbReference>
<proteinExistence type="predicted"/>
<dbReference type="EMBL" id="CAUYUJ010004980">
    <property type="protein sequence ID" value="CAK0811793.1"/>
    <property type="molecule type" value="Genomic_DNA"/>
</dbReference>
<dbReference type="Proteomes" id="UP001189429">
    <property type="component" value="Unassembled WGS sequence"/>
</dbReference>
<organism evidence="4 5">
    <name type="scientific">Prorocentrum cordatum</name>
    <dbReference type="NCBI Taxonomy" id="2364126"/>
    <lineage>
        <taxon>Eukaryota</taxon>
        <taxon>Sar</taxon>
        <taxon>Alveolata</taxon>
        <taxon>Dinophyceae</taxon>
        <taxon>Prorocentrales</taxon>
        <taxon>Prorocentraceae</taxon>
        <taxon>Prorocentrum</taxon>
    </lineage>
</organism>
<gene>
    <name evidence="4" type="ORF">PCOR1329_LOCUS16276</name>
</gene>
<dbReference type="InterPro" id="IPR012677">
    <property type="entry name" value="Nucleotide-bd_a/b_plait_sf"/>
</dbReference>
<protein>
    <recommendedName>
        <fullName evidence="3">RRM domain-containing protein</fullName>
    </recommendedName>
</protein>
<feature type="compositionally biased region" description="Pro residues" evidence="2">
    <location>
        <begin position="614"/>
        <end position="628"/>
    </location>
</feature>
<dbReference type="Pfam" id="PF00076">
    <property type="entry name" value="RRM_1"/>
    <property type="match status" value="1"/>
</dbReference>
<dbReference type="SUPFAM" id="SSF54928">
    <property type="entry name" value="RNA-binding domain, RBD"/>
    <property type="match status" value="1"/>
</dbReference>
<keyword evidence="5" id="KW-1185">Reference proteome</keyword>
<dbReference type="InterPro" id="IPR035979">
    <property type="entry name" value="RBD_domain_sf"/>
</dbReference>
<feature type="region of interest" description="Disordered" evidence="2">
    <location>
        <begin position="581"/>
        <end position="628"/>
    </location>
</feature>
<feature type="domain" description="RRM" evidence="3">
    <location>
        <begin position="223"/>
        <end position="313"/>
    </location>
</feature>
<name>A0ABN9R2W4_9DINO</name>
<accession>A0ABN9R2W4</accession>
<comment type="caution">
    <text evidence="4">The sequence shown here is derived from an EMBL/GenBank/DDBJ whole genome shotgun (WGS) entry which is preliminary data.</text>
</comment>
<evidence type="ECO:0000313" key="4">
    <source>
        <dbReference type="EMBL" id="CAK0811793.1"/>
    </source>
</evidence>
<evidence type="ECO:0000259" key="3">
    <source>
        <dbReference type="PROSITE" id="PS50102"/>
    </source>
</evidence>
<evidence type="ECO:0000256" key="2">
    <source>
        <dbReference type="SAM" id="MobiDB-lite"/>
    </source>
</evidence>
<sequence>MVDGSGKTVTDRQSIADVFADFYAQSYKAEDAPRPSDAGEKEDSPIPEFTLDQLRAHTRKLRRGKCKDQRSVIAEMIKIGGEQFDAGKDFKPRLLSTLVRQLERYRELLPLWVEQRKAGLLRWGSRVRVRFTGRVEVSPPFRTPKYFGRKLQFSVNHRDFVNGFYNPKLGASYMRWPFVLPYSREADSLLHYPDVSQVTGKLVDWYHDAPSDGYDGARVYGENTLELKGMPMGKTPEYMQERLRRFFSKFGPVRHCRAEPHPLDPYQCEGTAFVSFRDRSAALRALRAPLKFPASLHDKVVSMRHLDSDKVSDPDYHEKCKFWNRELLSVARALHAQLAGDPELRRDGKPLQDAGAGLYERELVAVPGGAGLTAGLGDGAHQQPPPRGRAGIPLPRGLVGAPTRLVPAGPAVGCRFGGWANFLAEPPLDELFAIETPPAGSGDGEGEAQQLVVRPRLVSSMQRARILARARIMLDRRLHEEFSVWWRAGRIPLPEYTQRRINWWDHKPTLPIDLQIMSRHTQIHKIFDERFLYKVQILKARNEKRRERRAEWAEERQKVLADRTAARRQRREEALKAVEGMGCRSLPGLSAGLASTPWSPSPRAPRSPRDYPKRPPPSPNLARPPPLP</sequence>
<dbReference type="InterPro" id="IPR000504">
    <property type="entry name" value="RRM_dom"/>
</dbReference>
<reference evidence="4" key="1">
    <citation type="submission" date="2023-10" db="EMBL/GenBank/DDBJ databases">
        <authorList>
            <person name="Chen Y."/>
            <person name="Shah S."/>
            <person name="Dougan E. K."/>
            <person name="Thang M."/>
            <person name="Chan C."/>
        </authorList>
    </citation>
    <scope>NUCLEOTIDE SEQUENCE [LARGE SCALE GENOMIC DNA]</scope>
</reference>
<keyword evidence="1" id="KW-0694">RNA-binding</keyword>
<dbReference type="CDD" id="cd00590">
    <property type="entry name" value="RRM_SF"/>
    <property type="match status" value="1"/>
</dbReference>
<evidence type="ECO:0000256" key="1">
    <source>
        <dbReference type="PROSITE-ProRule" id="PRU00176"/>
    </source>
</evidence>